<evidence type="ECO:0000313" key="5">
    <source>
        <dbReference type="Proteomes" id="UP001303046"/>
    </source>
</evidence>
<reference evidence="4 5" key="1">
    <citation type="submission" date="2023-08" db="EMBL/GenBank/DDBJ databases">
        <title>A Necator americanus chromosomal reference genome.</title>
        <authorList>
            <person name="Ilik V."/>
            <person name="Petrzelkova K.J."/>
            <person name="Pardy F."/>
            <person name="Fuh T."/>
            <person name="Niatou-Singa F.S."/>
            <person name="Gouil Q."/>
            <person name="Baker L."/>
            <person name="Ritchie M.E."/>
            <person name="Jex A.R."/>
            <person name="Gazzola D."/>
            <person name="Li H."/>
            <person name="Toshio Fujiwara R."/>
            <person name="Zhan B."/>
            <person name="Aroian R.V."/>
            <person name="Pafco B."/>
            <person name="Schwarz E.M."/>
        </authorList>
    </citation>
    <scope>NUCLEOTIDE SEQUENCE [LARGE SCALE GENOMIC DNA]</scope>
    <source>
        <strain evidence="4 5">Aroian</strain>
        <tissue evidence="4">Whole animal</tissue>
    </source>
</reference>
<accession>A0ABR1BVC8</accession>
<evidence type="ECO:0000313" key="4">
    <source>
        <dbReference type="EMBL" id="KAK6729850.1"/>
    </source>
</evidence>
<keyword evidence="5" id="KW-1185">Reference proteome</keyword>
<keyword evidence="2" id="KW-0472">Membrane</keyword>
<dbReference type="Pfam" id="PF01476">
    <property type="entry name" value="LysM"/>
    <property type="match status" value="1"/>
</dbReference>
<proteinExistence type="predicted"/>
<dbReference type="CDD" id="cd00118">
    <property type="entry name" value="LysM"/>
    <property type="match status" value="1"/>
</dbReference>
<dbReference type="InterPro" id="IPR045030">
    <property type="entry name" value="LYSM1-4"/>
</dbReference>
<dbReference type="EMBL" id="JAVFWL010000001">
    <property type="protein sequence ID" value="KAK6729850.1"/>
    <property type="molecule type" value="Genomic_DNA"/>
</dbReference>
<keyword evidence="2" id="KW-1133">Transmembrane helix</keyword>
<dbReference type="SMART" id="SM00257">
    <property type="entry name" value="LysM"/>
    <property type="match status" value="1"/>
</dbReference>
<evidence type="ECO:0000256" key="1">
    <source>
        <dbReference type="SAM" id="MobiDB-lite"/>
    </source>
</evidence>
<feature type="region of interest" description="Disordered" evidence="1">
    <location>
        <begin position="38"/>
        <end position="58"/>
    </location>
</feature>
<comment type="caution">
    <text evidence="4">The sequence shown here is derived from an EMBL/GenBank/DDBJ whole genome shotgun (WGS) entry which is preliminary data.</text>
</comment>
<feature type="transmembrane region" description="Helical" evidence="2">
    <location>
        <begin position="195"/>
        <end position="216"/>
    </location>
</feature>
<evidence type="ECO:0000256" key="2">
    <source>
        <dbReference type="SAM" id="Phobius"/>
    </source>
</evidence>
<feature type="domain" description="LysM" evidence="3">
    <location>
        <begin position="67"/>
        <end position="111"/>
    </location>
</feature>
<evidence type="ECO:0000259" key="3">
    <source>
        <dbReference type="PROSITE" id="PS51782"/>
    </source>
</evidence>
<organism evidence="4 5">
    <name type="scientific">Necator americanus</name>
    <name type="common">Human hookworm</name>
    <dbReference type="NCBI Taxonomy" id="51031"/>
    <lineage>
        <taxon>Eukaryota</taxon>
        <taxon>Metazoa</taxon>
        <taxon>Ecdysozoa</taxon>
        <taxon>Nematoda</taxon>
        <taxon>Chromadorea</taxon>
        <taxon>Rhabditida</taxon>
        <taxon>Rhabditina</taxon>
        <taxon>Rhabditomorpha</taxon>
        <taxon>Strongyloidea</taxon>
        <taxon>Ancylostomatidae</taxon>
        <taxon>Bunostominae</taxon>
        <taxon>Necator</taxon>
    </lineage>
</organism>
<keyword evidence="2" id="KW-0812">Transmembrane</keyword>
<name>A0ABR1BVC8_NECAM</name>
<sequence length="225" mass="25257">MNRTDKQDEGEGGGAPRQRCLDLKIEVLTMASDSRSSEIAMRSRVGRTSSDIERRKDQQSYKDTVIIERKVKTGDTLNKIAIQYSVNVSDIKRVNNLVSDQDFVALTVVKIPVSRMRHALGVGTSSSEDDEHIIDIDDRTRLMDPDRHSRDPSVEEIFNKTDTAIAQVREALPEDGIPGSFHFVDARPPDSVCSVWLLVAAVVIIFMVVPLVLTFYEESEKEEHS</sequence>
<gene>
    <name evidence="4" type="primary">Necator_chrI.g2857</name>
    <name evidence="4" type="ORF">RB195_006729</name>
</gene>
<dbReference type="Gene3D" id="3.10.350.10">
    <property type="entry name" value="LysM domain"/>
    <property type="match status" value="1"/>
</dbReference>
<dbReference type="PANTHER" id="PTHR20932:SF13">
    <property type="entry name" value="LD36653P"/>
    <property type="match status" value="1"/>
</dbReference>
<dbReference type="Proteomes" id="UP001303046">
    <property type="component" value="Unassembled WGS sequence"/>
</dbReference>
<dbReference type="SUPFAM" id="SSF54106">
    <property type="entry name" value="LysM domain"/>
    <property type="match status" value="1"/>
</dbReference>
<dbReference type="InterPro" id="IPR018392">
    <property type="entry name" value="LysM"/>
</dbReference>
<dbReference type="PANTHER" id="PTHR20932">
    <property type="entry name" value="LYSM AND PUTATIVE PEPTIDOGLYCAN-BINDING DOMAIN-CONTAINING PROTEIN"/>
    <property type="match status" value="1"/>
</dbReference>
<dbReference type="InterPro" id="IPR036779">
    <property type="entry name" value="LysM_dom_sf"/>
</dbReference>
<dbReference type="PROSITE" id="PS51782">
    <property type="entry name" value="LYSM"/>
    <property type="match status" value="1"/>
</dbReference>
<protein>
    <recommendedName>
        <fullName evidence="3">LysM domain-containing protein</fullName>
    </recommendedName>
</protein>